<gene>
    <name evidence="1" type="ORF">PO240_06580</name>
</gene>
<evidence type="ECO:0000313" key="2">
    <source>
        <dbReference type="Proteomes" id="UP001214017"/>
    </source>
</evidence>
<dbReference type="Proteomes" id="UP001214017">
    <property type="component" value="Unassembled WGS sequence"/>
</dbReference>
<accession>A0AAP3WK72</accession>
<name>A0AAP3WK72_BACOV</name>
<evidence type="ECO:0000313" key="1">
    <source>
        <dbReference type="EMBL" id="MDC2407534.1"/>
    </source>
</evidence>
<dbReference type="RefSeq" id="WP_008763881.1">
    <property type="nucleotide sequence ID" value="NZ_JANUMI010000001.1"/>
</dbReference>
<organism evidence="1 2">
    <name type="scientific">Bacteroides ovatus</name>
    <dbReference type="NCBI Taxonomy" id="28116"/>
    <lineage>
        <taxon>Bacteria</taxon>
        <taxon>Pseudomonadati</taxon>
        <taxon>Bacteroidota</taxon>
        <taxon>Bacteroidia</taxon>
        <taxon>Bacteroidales</taxon>
        <taxon>Bacteroidaceae</taxon>
        <taxon>Bacteroides</taxon>
    </lineage>
</organism>
<reference evidence="1" key="1">
    <citation type="submission" date="2022-10" db="EMBL/GenBank/DDBJ databases">
        <title>Human gut microbiome strain richness.</title>
        <authorList>
            <person name="Chen-Liaw A."/>
        </authorList>
    </citation>
    <scope>NUCLEOTIDE SEQUENCE</scope>
    <source>
        <strain evidence="1">F7_m1001271B151109d0_201107</strain>
    </source>
</reference>
<dbReference type="AlphaFoldDB" id="A0AAP3WK72"/>
<protein>
    <submittedName>
        <fullName evidence="1">Uncharacterized protein</fullName>
    </submittedName>
</protein>
<dbReference type="EMBL" id="JAQNWR010000003">
    <property type="protein sequence ID" value="MDC2407534.1"/>
    <property type="molecule type" value="Genomic_DNA"/>
</dbReference>
<sequence length="117" mass="13315">MLVTSGLTSPERSVSHQTLSFNMVSRKETVKSCCVNILDDVKRILAQPFECRKTSLPDGALHNVQKELENMINAIDKDIYSFTPSYGKYLIDCWLGDELVDKLLDVSCQYEKLIKLK</sequence>
<comment type="caution">
    <text evidence="1">The sequence shown here is derived from an EMBL/GenBank/DDBJ whole genome shotgun (WGS) entry which is preliminary data.</text>
</comment>
<dbReference type="GeneID" id="92756057"/>
<proteinExistence type="predicted"/>